<proteinExistence type="predicted"/>
<protein>
    <submittedName>
        <fullName evidence="1">Uncharacterized protein</fullName>
    </submittedName>
</protein>
<evidence type="ECO:0000313" key="1">
    <source>
        <dbReference type="EMBL" id="EOX97116.1"/>
    </source>
</evidence>
<dbReference type="AlphaFoldDB" id="A0A061DYG2"/>
<sequence length="82" mass="9154">MSCHKPRMLRRTSESSFFSFCASFASNDEYNYVLYLRSGSPAAARVPSTDGVSDSQGAKVLFWGPHTPSPDRVECEINERDC</sequence>
<dbReference type="InParanoid" id="A0A061DYG2"/>
<dbReference type="Proteomes" id="UP000026915">
    <property type="component" value="Chromosome 2"/>
</dbReference>
<name>A0A061DYG2_THECC</name>
<dbReference type="EMBL" id="CM001880">
    <property type="protein sequence ID" value="EOX97116.1"/>
    <property type="molecule type" value="Genomic_DNA"/>
</dbReference>
<gene>
    <name evidence="1" type="ORF">TCM_006217</name>
</gene>
<evidence type="ECO:0000313" key="2">
    <source>
        <dbReference type="Proteomes" id="UP000026915"/>
    </source>
</evidence>
<keyword evidence="2" id="KW-1185">Reference proteome</keyword>
<dbReference type="Gramene" id="EOX97116">
    <property type="protein sequence ID" value="EOX97116"/>
    <property type="gene ID" value="TCM_006217"/>
</dbReference>
<dbReference type="HOGENOM" id="CLU_2563005_0_0_1"/>
<organism evidence="1 2">
    <name type="scientific">Theobroma cacao</name>
    <name type="common">Cacao</name>
    <name type="synonym">Cocoa</name>
    <dbReference type="NCBI Taxonomy" id="3641"/>
    <lineage>
        <taxon>Eukaryota</taxon>
        <taxon>Viridiplantae</taxon>
        <taxon>Streptophyta</taxon>
        <taxon>Embryophyta</taxon>
        <taxon>Tracheophyta</taxon>
        <taxon>Spermatophyta</taxon>
        <taxon>Magnoliopsida</taxon>
        <taxon>eudicotyledons</taxon>
        <taxon>Gunneridae</taxon>
        <taxon>Pentapetalae</taxon>
        <taxon>rosids</taxon>
        <taxon>malvids</taxon>
        <taxon>Malvales</taxon>
        <taxon>Malvaceae</taxon>
        <taxon>Byttnerioideae</taxon>
        <taxon>Theobroma</taxon>
    </lineage>
</organism>
<accession>A0A061DYG2</accession>
<reference evidence="1 2" key="1">
    <citation type="journal article" date="2013" name="Genome Biol.">
        <title>The genome sequence of the most widely cultivated cacao type and its use to identify candidate genes regulating pod color.</title>
        <authorList>
            <person name="Motamayor J.C."/>
            <person name="Mockaitis K."/>
            <person name="Schmutz J."/>
            <person name="Haiminen N."/>
            <person name="Iii D.L."/>
            <person name="Cornejo O."/>
            <person name="Findley S.D."/>
            <person name="Zheng P."/>
            <person name="Utro F."/>
            <person name="Royaert S."/>
            <person name="Saski C."/>
            <person name="Jenkins J."/>
            <person name="Podicheti R."/>
            <person name="Zhao M."/>
            <person name="Scheffler B.E."/>
            <person name="Stack J.C."/>
            <person name="Feltus F.A."/>
            <person name="Mustiga G.M."/>
            <person name="Amores F."/>
            <person name="Phillips W."/>
            <person name="Marelli J.P."/>
            <person name="May G.D."/>
            <person name="Shapiro H."/>
            <person name="Ma J."/>
            <person name="Bustamante C.D."/>
            <person name="Schnell R.J."/>
            <person name="Main D."/>
            <person name="Gilbert D."/>
            <person name="Parida L."/>
            <person name="Kuhn D.N."/>
        </authorList>
    </citation>
    <scope>NUCLEOTIDE SEQUENCE [LARGE SCALE GENOMIC DNA]</scope>
    <source>
        <strain evidence="2">cv. Matina 1-6</strain>
    </source>
</reference>